<feature type="compositionally biased region" description="Basic and acidic residues" evidence="1">
    <location>
        <begin position="78"/>
        <end position="93"/>
    </location>
</feature>
<gene>
    <name evidence="2" type="ORF">FGO68_gene10729</name>
</gene>
<dbReference type="Proteomes" id="UP000785679">
    <property type="component" value="Unassembled WGS sequence"/>
</dbReference>
<dbReference type="EMBL" id="RRYP01021910">
    <property type="protein sequence ID" value="TNV72551.1"/>
    <property type="molecule type" value="Genomic_DNA"/>
</dbReference>
<feature type="compositionally biased region" description="Basic and acidic residues" evidence="1">
    <location>
        <begin position="39"/>
        <end position="50"/>
    </location>
</feature>
<organism evidence="2 3">
    <name type="scientific">Halteria grandinella</name>
    <dbReference type="NCBI Taxonomy" id="5974"/>
    <lineage>
        <taxon>Eukaryota</taxon>
        <taxon>Sar</taxon>
        <taxon>Alveolata</taxon>
        <taxon>Ciliophora</taxon>
        <taxon>Intramacronucleata</taxon>
        <taxon>Spirotrichea</taxon>
        <taxon>Stichotrichia</taxon>
        <taxon>Sporadotrichida</taxon>
        <taxon>Halteriidae</taxon>
        <taxon>Halteria</taxon>
    </lineage>
</organism>
<feature type="compositionally biased region" description="Acidic residues" evidence="1">
    <location>
        <begin position="51"/>
        <end position="67"/>
    </location>
</feature>
<evidence type="ECO:0000313" key="3">
    <source>
        <dbReference type="Proteomes" id="UP000785679"/>
    </source>
</evidence>
<name>A0A8J8ND55_HALGN</name>
<keyword evidence="3" id="KW-1185">Reference proteome</keyword>
<evidence type="ECO:0000256" key="1">
    <source>
        <dbReference type="SAM" id="MobiDB-lite"/>
    </source>
</evidence>
<evidence type="ECO:0000313" key="2">
    <source>
        <dbReference type="EMBL" id="TNV72551.1"/>
    </source>
</evidence>
<proteinExistence type="predicted"/>
<dbReference type="AlphaFoldDB" id="A0A8J8ND55"/>
<comment type="caution">
    <text evidence="2">The sequence shown here is derived from an EMBL/GenBank/DDBJ whole genome shotgun (WGS) entry which is preliminary data.</text>
</comment>
<feature type="region of interest" description="Disordered" evidence="1">
    <location>
        <begin position="20"/>
        <end position="100"/>
    </location>
</feature>
<protein>
    <submittedName>
        <fullName evidence="2">Uncharacterized protein</fullName>
    </submittedName>
</protein>
<sequence length="212" mass="23552">MVSGDVSRRGAAANYGSLRKITITSPLFEDNDDVQAIEHQSEETSKSEEESHQEEEDYGEEDDESDSSVDNAILFMDRSIEKQPHSINTDRKQSSSKKQHSAFKNLLFMDANNSRQDRLIGQSSATDVNTRGTLDVLTASLAAGDSRQVQQNKAKVSFDAMTSGDIPSFTQRAGKQNEEKVVKKGKKVYAKGKAKLRVNVSNCKYEVIREVI</sequence>
<accession>A0A8J8ND55</accession>
<reference evidence="2" key="1">
    <citation type="submission" date="2019-06" db="EMBL/GenBank/DDBJ databases">
        <authorList>
            <person name="Zheng W."/>
        </authorList>
    </citation>
    <scope>NUCLEOTIDE SEQUENCE</scope>
    <source>
        <strain evidence="2">QDHG01</strain>
    </source>
</reference>